<proteinExistence type="predicted"/>
<keyword evidence="4" id="KW-1185">Reference proteome</keyword>
<dbReference type="Pfam" id="PF00149">
    <property type="entry name" value="Metallophos"/>
    <property type="match status" value="1"/>
</dbReference>
<evidence type="ECO:0000259" key="2">
    <source>
        <dbReference type="Pfam" id="PF00149"/>
    </source>
</evidence>
<dbReference type="RefSeq" id="WP_205113964.1">
    <property type="nucleotide sequence ID" value="NZ_JAFBCM010000001.1"/>
</dbReference>
<dbReference type="PANTHER" id="PTHR31302">
    <property type="entry name" value="TRANSMEMBRANE PROTEIN WITH METALLOPHOSPHOESTERASE DOMAIN-RELATED"/>
    <property type="match status" value="1"/>
</dbReference>
<feature type="domain" description="Calcineurin-like phosphoesterase" evidence="2">
    <location>
        <begin position="51"/>
        <end position="236"/>
    </location>
</feature>
<sequence length="312" mass="34014">MHRTLNVALKAALGTAALGAACFAYAAAYEARAYRLRRFDLPVLKPGSRPIRVLHLSDLHLTPDLRAEVDWVRGLAALEPDLVVNTGDNLSHPDAVETVVEALEPLLERPGVFVFGSNDYFAPTRRNPLRYFWSRGGPKHLTAPRLPTEDLRKQFAGAGWLDLSNALGSLTIGGQAIAFAGVDDPHIRWDRYDLVAGPADPTADLTVGVLHAPYQRVLDPMANDGYQLLLAGHTHGGQVCLPGYGALVSNCDLPTRQAKGVSRWRESWLHVSAGLGTSPYSRFRFACYPEASLLTLRPAPADTHVRSARTAR</sequence>
<reference evidence="4" key="1">
    <citation type="journal article" date="2019" name="Int. J. Syst. Evol. Microbiol.">
        <title>The Global Catalogue of Microorganisms (GCM) 10K type strain sequencing project: providing services to taxonomists for standard genome sequencing and annotation.</title>
        <authorList>
            <consortium name="The Broad Institute Genomics Platform"/>
            <consortium name="The Broad Institute Genome Sequencing Center for Infectious Disease"/>
            <person name="Wu L."/>
            <person name="Ma J."/>
        </authorList>
    </citation>
    <scope>NUCLEOTIDE SEQUENCE [LARGE SCALE GENOMIC DNA]</scope>
    <source>
        <strain evidence="4">CGMCC 4.7241</strain>
    </source>
</reference>
<evidence type="ECO:0000256" key="1">
    <source>
        <dbReference type="SAM" id="SignalP"/>
    </source>
</evidence>
<comment type="caution">
    <text evidence="3">The sequence shown here is derived from an EMBL/GenBank/DDBJ whole genome shotgun (WGS) entry which is preliminary data.</text>
</comment>
<dbReference type="InterPro" id="IPR051158">
    <property type="entry name" value="Metallophosphoesterase_sf"/>
</dbReference>
<dbReference type="Gene3D" id="3.60.21.10">
    <property type="match status" value="1"/>
</dbReference>
<feature type="signal peptide" evidence="1">
    <location>
        <begin position="1"/>
        <end position="26"/>
    </location>
</feature>
<dbReference type="EMBL" id="JBHRZH010000009">
    <property type="protein sequence ID" value="MFC3761513.1"/>
    <property type="molecule type" value="Genomic_DNA"/>
</dbReference>
<dbReference type="PROSITE" id="PS51257">
    <property type="entry name" value="PROKAR_LIPOPROTEIN"/>
    <property type="match status" value="1"/>
</dbReference>
<dbReference type="Proteomes" id="UP001595699">
    <property type="component" value="Unassembled WGS sequence"/>
</dbReference>
<evidence type="ECO:0000313" key="3">
    <source>
        <dbReference type="EMBL" id="MFC3761513.1"/>
    </source>
</evidence>
<dbReference type="InterPro" id="IPR029052">
    <property type="entry name" value="Metallo-depent_PP-like"/>
</dbReference>
<organism evidence="3 4">
    <name type="scientific">Tenggerimyces flavus</name>
    <dbReference type="NCBI Taxonomy" id="1708749"/>
    <lineage>
        <taxon>Bacteria</taxon>
        <taxon>Bacillati</taxon>
        <taxon>Actinomycetota</taxon>
        <taxon>Actinomycetes</taxon>
        <taxon>Propionibacteriales</taxon>
        <taxon>Nocardioidaceae</taxon>
        <taxon>Tenggerimyces</taxon>
    </lineage>
</organism>
<dbReference type="SUPFAM" id="SSF56300">
    <property type="entry name" value="Metallo-dependent phosphatases"/>
    <property type="match status" value="1"/>
</dbReference>
<accession>A0ABV7YBH2</accession>
<evidence type="ECO:0000313" key="4">
    <source>
        <dbReference type="Proteomes" id="UP001595699"/>
    </source>
</evidence>
<dbReference type="PANTHER" id="PTHR31302:SF20">
    <property type="entry name" value="CONSERVED PROTEIN"/>
    <property type="match status" value="1"/>
</dbReference>
<keyword evidence="1" id="KW-0732">Signal</keyword>
<name>A0ABV7YBH2_9ACTN</name>
<feature type="chain" id="PRO_5046398588" evidence="1">
    <location>
        <begin position="27"/>
        <end position="312"/>
    </location>
</feature>
<gene>
    <name evidence="3" type="ORF">ACFOUW_11740</name>
</gene>
<protein>
    <submittedName>
        <fullName evidence="3">Metallophosphoesterase</fullName>
    </submittedName>
</protein>
<dbReference type="InterPro" id="IPR004843">
    <property type="entry name" value="Calcineurin-like_PHP"/>
</dbReference>